<name>A0AAD5MSJ1_PARTN</name>
<dbReference type="AlphaFoldDB" id="A0AAD5MSJ1"/>
<keyword evidence="2" id="KW-1185">Reference proteome</keyword>
<comment type="caution">
    <text evidence="1">The sequence shown here is derived from an EMBL/GenBank/DDBJ whole genome shotgun (WGS) entry which is preliminary data.</text>
</comment>
<gene>
    <name evidence="1" type="ORF">KIN20_011775</name>
</gene>
<dbReference type="EMBL" id="JAHQIW010002195">
    <property type="protein sequence ID" value="KAJ1354756.1"/>
    <property type="molecule type" value="Genomic_DNA"/>
</dbReference>
<dbReference type="Proteomes" id="UP001196413">
    <property type="component" value="Unassembled WGS sequence"/>
</dbReference>
<proteinExistence type="predicted"/>
<evidence type="ECO:0000313" key="1">
    <source>
        <dbReference type="EMBL" id="KAJ1354756.1"/>
    </source>
</evidence>
<accession>A0AAD5MSJ1</accession>
<organism evidence="1 2">
    <name type="scientific">Parelaphostrongylus tenuis</name>
    <name type="common">Meningeal worm</name>
    <dbReference type="NCBI Taxonomy" id="148309"/>
    <lineage>
        <taxon>Eukaryota</taxon>
        <taxon>Metazoa</taxon>
        <taxon>Ecdysozoa</taxon>
        <taxon>Nematoda</taxon>
        <taxon>Chromadorea</taxon>
        <taxon>Rhabditida</taxon>
        <taxon>Rhabditina</taxon>
        <taxon>Rhabditomorpha</taxon>
        <taxon>Strongyloidea</taxon>
        <taxon>Metastrongylidae</taxon>
        <taxon>Parelaphostrongylus</taxon>
    </lineage>
</organism>
<sequence>MLRLKRGPECFSVHLLTCPIGEAGLEVEVEEVGPEVEVEGVGGAEPAAVTSDH</sequence>
<protein>
    <submittedName>
        <fullName evidence="1">Uncharacterized protein</fullName>
    </submittedName>
</protein>
<reference evidence="1" key="1">
    <citation type="submission" date="2021-06" db="EMBL/GenBank/DDBJ databases">
        <title>Parelaphostrongylus tenuis whole genome reference sequence.</title>
        <authorList>
            <person name="Garwood T.J."/>
            <person name="Larsen P.A."/>
            <person name="Fountain-Jones N.M."/>
            <person name="Garbe J.R."/>
            <person name="Macchietto M.G."/>
            <person name="Kania S.A."/>
            <person name="Gerhold R.W."/>
            <person name="Richards J.E."/>
            <person name="Wolf T.M."/>
        </authorList>
    </citation>
    <scope>NUCLEOTIDE SEQUENCE</scope>
    <source>
        <strain evidence="1">MNPRO001-30</strain>
        <tissue evidence="1">Meninges</tissue>
    </source>
</reference>
<evidence type="ECO:0000313" key="2">
    <source>
        <dbReference type="Proteomes" id="UP001196413"/>
    </source>
</evidence>